<reference evidence="10 11" key="1">
    <citation type="journal article" date="2004" name="Science">
        <title>The genome of the diatom Thalassiosira pseudonana: ecology, evolution, and metabolism.</title>
        <authorList>
            <person name="Armbrust E.V."/>
            <person name="Berges J.A."/>
            <person name="Bowler C."/>
            <person name="Green B.R."/>
            <person name="Martinez D."/>
            <person name="Putnam N.H."/>
            <person name="Zhou S."/>
            <person name="Allen A.E."/>
            <person name="Apt K.E."/>
            <person name="Bechner M."/>
            <person name="Brzezinski M.A."/>
            <person name="Chaal B.K."/>
            <person name="Chiovitti A."/>
            <person name="Davis A.K."/>
            <person name="Demarest M.S."/>
            <person name="Detter J.C."/>
            <person name="Glavina T."/>
            <person name="Goodstein D."/>
            <person name="Hadi M.Z."/>
            <person name="Hellsten U."/>
            <person name="Hildebrand M."/>
            <person name="Jenkins B.D."/>
            <person name="Jurka J."/>
            <person name="Kapitonov V.V."/>
            <person name="Kroger N."/>
            <person name="Lau W.W."/>
            <person name="Lane T.W."/>
            <person name="Larimer F.W."/>
            <person name="Lippmeier J.C."/>
            <person name="Lucas S."/>
            <person name="Medina M."/>
            <person name="Montsant A."/>
            <person name="Obornik M."/>
            <person name="Parker M.S."/>
            <person name="Palenik B."/>
            <person name="Pazour G.J."/>
            <person name="Richardson P.M."/>
            <person name="Rynearson T.A."/>
            <person name="Saito M.A."/>
            <person name="Schwartz D.C."/>
            <person name="Thamatrakoln K."/>
            <person name="Valentin K."/>
            <person name="Vardi A."/>
            <person name="Wilkerson F.P."/>
            <person name="Rokhsar D.S."/>
        </authorList>
    </citation>
    <scope>NUCLEOTIDE SEQUENCE [LARGE SCALE GENOMIC DNA]</scope>
    <source>
        <strain evidence="10">CCMP1335</strain>
    </source>
</reference>
<keyword evidence="11" id="KW-1185">Reference proteome</keyword>
<evidence type="ECO:0000256" key="2">
    <source>
        <dbReference type="ARBA" id="ARBA00006339"/>
    </source>
</evidence>
<dbReference type="HOGENOM" id="CLU_483595_0_0_1"/>
<dbReference type="GO" id="GO:0000139">
    <property type="term" value="C:Golgi membrane"/>
    <property type="evidence" value="ECO:0007669"/>
    <property type="project" value="UniProtKB-SubCell"/>
</dbReference>
<dbReference type="GO" id="GO:0008146">
    <property type="term" value="F:sulfotransferase activity"/>
    <property type="evidence" value="ECO:0000318"/>
    <property type="project" value="GO_Central"/>
</dbReference>
<name>B8CF62_THAPS</name>
<dbReference type="Proteomes" id="UP000001449">
    <property type="component" value="Chromosome 22"/>
</dbReference>
<dbReference type="KEGG" id="tps:THAPSDRAFT_11656"/>
<dbReference type="GeneID" id="7444506"/>
<evidence type="ECO:0000256" key="4">
    <source>
        <dbReference type="ARBA" id="ARBA00022692"/>
    </source>
</evidence>
<keyword evidence="6" id="KW-0333">Golgi apparatus</keyword>
<dbReference type="EMBL" id="DS999415">
    <property type="protein sequence ID" value="EED87189.1"/>
    <property type="molecule type" value="Genomic_DNA"/>
</dbReference>
<protein>
    <recommendedName>
        <fullName evidence="12">Sulfotransferase domain-containing protein</fullName>
    </recommendedName>
</protein>
<evidence type="ECO:0000256" key="8">
    <source>
        <dbReference type="ARBA" id="ARBA00023180"/>
    </source>
</evidence>
<dbReference type="InterPro" id="IPR018011">
    <property type="entry name" value="Carb_sulfotrans_8-10"/>
</dbReference>
<evidence type="ECO:0008006" key="12">
    <source>
        <dbReference type="Google" id="ProtNLM"/>
    </source>
</evidence>
<keyword evidence="4" id="KW-0812">Transmembrane</keyword>
<keyword evidence="3" id="KW-0808">Transferase</keyword>
<evidence type="ECO:0000256" key="6">
    <source>
        <dbReference type="ARBA" id="ARBA00023034"/>
    </source>
</evidence>
<dbReference type="GeneID" id="7448257"/>
<evidence type="ECO:0000256" key="3">
    <source>
        <dbReference type="ARBA" id="ARBA00022679"/>
    </source>
</evidence>
<dbReference type="Pfam" id="PF03567">
    <property type="entry name" value="Sulfotransfer_2"/>
    <property type="match status" value="1"/>
</dbReference>
<dbReference type="RefSeq" id="XP_002294792.1">
    <property type="nucleotide sequence ID" value="XM_002294756.1"/>
</dbReference>
<reference evidence="10 11" key="2">
    <citation type="journal article" date="2008" name="Nature">
        <title>The Phaeodactylum genome reveals the evolutionary history of diatom genomes.</title>
        <authorList>
            <person name="Bowler C."/>
            <person name="Allen A.E."/>
            <person name="Badger J.H."/>
            <person name="Grimwood J."/>
            <person name="Jabbari K."/>
            <person name="Kuo A."/>
            <person name="Maheswari U."/>
            <person name="Martens C."/>
            <person name="Maumus F."/>
            <person name="Otillar R.P."/>
            <person name="Rayko E."/>
            <person name="Salamov A."/>
            <person name="Vandepoele K."/>
            <person name="Beszteri B."/>
            <person name="Gruber A."/>
            <person name="Heijde M."/>
            <person name="Katinka M."/>
            <person name="Mock T."/>
            <person name="Valentin K."/>
            <person name="Verret F."/>
            <person name="Berges J.A."/>
            <person name="Brownlee C."/>
            <person name="Cadoret J.P."/>
            <person name="Chiovitti A."/>
            <person name="Choi C.J."/>
            <person name="Coesel S."/>
            <person name="De Martino A."/>
            <person name="Detter J.C."/>
            <person name="Durkin C."/>
            <person name="Falciatore A."/>
            <person name="Fournet J."/>
            <person name="Haruta M."/>
            <person name="Huysman M.J."/>
            <person name="Jenkins B.D."/>
            <person name="Jiroutova K."/>
            <person name="Jorgensen R.E."/>
            <person name="Joubert Y."/>
            <person name="Kaplan A."/>
            <person name="Kroger N."/>
            <person name="Kroth P.G."/>
            <person name="La Roche J."/>
            <person name="Lindquist E."/>
            <person name="Lommer M."/>
            <person name="Martin-Jezequel V."/>
            <person name="Lopez P.J."/>
            <person name="Lucas S."/>
            <person name="Mangogna M."/>
            <person name="McGinnis K."/>
            <person name="Medlin L.K."/>
            <person name="Montsant A."/>
            <person name="Oudot-Le Secq M.P."/>
            <person name="Napoli C."/>
            <person name="Obornik M."/>
            <person name="Parker M.S."/>
            <person name="Petit J.L."/>
            <person name="Porcel B.M."/>
            <person name="Poulsen N."/>
            <person name="Robison M."/>
            <person name="Rychlewski L."/>
            <person name="Rynearson T.A."/>
            <person name="Schmutz J."/>
            <person name="Shapiro H."/>
            <person name="Siaut M."/>
            <person name="Stanley M."/>
            <person name="Sussman M.R."/>
            <person name="Taylor A.R."/>
            <person name="Vardi A."/>
            <person name="von Dassow P."/>
            <person name="Vyverman W."/>
            <person name="Willis A."/>
            <person name="Wyrwicz L.S."/>
            <person name="Rokhsar D.S."/>
            <person name="Weissenbach J."/>
            <person name="Armbrust E.V."/>
            <person name="Green B.R."/>
            <person name="Van de Peer Y."/>
            <person name="Grigoriev I.V."/>
        </authorList>
    </citation>
    <scope>NUCLEOTIDE SEQUENCE [LARGE SCALE GENOMIC DNA]</scope>
    <source>
        <strain evidence="10">CCMP1335</strain>
    </source>
</reference>
<keyword evidence="5" id="KW-1133">Transmembrane helix</keyword>
<evidence type="ECO:0000256" key="5">
    <source>
        <dbReference type="ARBA" id="ARBA00022989"/>
    </source>
</evidence>
<accession>B8LBI7</accession>
<dbReference type="KEGG" id="tps:THAPSDRAFT_8877"/>
<accession>B8CF62</accession>
<dbReference type="PANTHER" id="PTHR12137:SF54">
    <property type="entry name" value="CARBOHYDRATE SULFOTRANSFERASE"/>
    <property type="match status" value="1"/>
</dbReference>
<sequence length="564" mass="62873">MRTTEEEMPTPPTSSPPALSQKLKLCLLFCWAIAVSHIWLSDDLVGGGHGEHEGDLRYEGFGEPERGVREGGMRQISSVEGFIGEDDAVQMAGGQVQLAMATQMTQDEPSVNTATQILSPKTTTESPQPQDGTATAAISNDATNTSNATTQFPEAVQPITSNDCCVPAVYKETRFPTDIKCFGTCYNERACNDSSYPFASEEEKNQYPQLQLTLDVRTKLRNRCVTNLTSLSPPVEWCGKTSLDDEYDEKTDSYPPPGCSHTTNGGGSGAFQHVMIFPSAKLAFCGIPKVGITQWVQFLRFVAGAKDYPSVPHYKLDTDFFQFDKLEPSIQKEIWNSEEWTWAAFLRDPAERILSAYLDKAAPGTRAHTAIKEKLALNGTFTFDNFIERLAIPFDKTSCKANNETDLAGMTGLNWCSDPQRLDRFNFIGDIHNTHDQTRELLQKVGLWESHGKYFINGGIDREDNKKLHVCSIKSRPYHQSSHVGFQQKDEVLNVTAANTSYGHSKGSKSKIEEYYTQEMLQLVREKLYPDDHKLYQLLAGKKELSTGKELASQLSSKCMQTTL</sequence>
<evidence type="ECO:0000313" key="10">
    <source>
        <dbReference type="EMBL" id="EED87572.1"/>
    </source>
</evidence>
<comment type="subcellular location">
    <subcellularLocation>
        <location evidence="1">Golgi apparatus membrane</location>
        <topology evidence="1">Single-pass type II membrane protein</topology>
    </subcellularLocation>
</comment>
<evidence type="ECO:0000256" key="1">
    <source>
        <dbReference type="ARBA" id="ARBA00004323"/>
    </source>
</evidence>
<dbReference type="PANTHER" id="PTHR12137">
    <property type="entry name" value="CARBOHYDRATE SULFOTRANSFERASE"/>
    <property type="match status" value="1"/>
</dbReference>
<organism evidence="10 11">
    <name type="scientific">Thalassiosira pseudonana</name>
    <name type="common">Marine diatom</name>
    <name type="synonym">Cyclotella nana</name>
    <dbReference type="NCBI Taxonomy" id="35128"/>
    <lineage>
        <taxon>Eukaryota</taxon>
        <taxon>Sar</taxon>
        <taxon>Stramenopiles</taxon>
        <taxon>Ochrophyta</taxon>
        <taxon>Bacillariophyta</taxon>
        <taxon>Coscinodiscophyceae</taxon>
        <taxon>Thalassiosirophycidae</taxon>
        <taxon>Thalassiosirales</taxon>
        <taxon>Thalassiosiraceae</taxon>
        <taxon>Thalassiosira</taxon>
    </lineage>
</organism>
<dbReference type="PaxDb" id="35128-Thaps11656"/>
<gene>
    <name evidence="10" type="ORF">THAPSDRAFT_11656</name>
    <name evidence="9" type="ORF">THAPSDRAFT_8877</name>
</gene>
<evidence type="ECO:0000313" key="11">
    <source>
        <dbReference type="Proteomes" id="UP000001449"/>
    </source>
</evidence>
<dbReference type="RefSeq" id="XP_002296493.1">
    <property type="nucleotide sequence ID" value="XM_002296457.1"/>
</dbReference>
<reference evidence="10" key="3">
    <citation type="submission" date="2008-09" db="EMBL/GenBank/DDBJ databases">
        <authorList>
            <consortium name="Diatom Consortium"/>
            <person name="Grigoriev I."/>
            <person name="Grimwood J."/>
            <person name="Kuo A."/>
            <person name="Otillar R.P."/>
            <person name="Salamov A."/>
            <person name="Detter J.C."/>
            <person name="Schmutz J."/>
            <person name="Lindquist E."/>
            <person name="Shapiro H."/>
            <person name="Lucas S."/>
            <person name="Glavina del Rio T."/>
            <person name="Bruce D."/>
            <person name="Pitluck S."/>
            <person name="Rokhsar D."/>
            <person name="Armbrust V."/>
        </authorList>
    </citation>
    <scope>GENOME REANNOTATION</scope>
    <source>
        <strain evidence="10">CCMP1335</strain>
    </source>
</reference>
<keyword evidence="7" id="KW-0472">Membrane</keyword>
<keyword evidence="8" id="KW-0325">Glycoprotein</keyword>
<dbReference type="EMBL" id="CM000653">
    <property type="protein sequence ID" value="EED87572.1"/>
    <property type="molecule type" value="Genomic_DNA"/>
</dbReference>
<evidence type="ECO:0000256" key="7">
    <source>
        <dbReference type="ARBA" id="ARBA00023136"/>
    </source>
</evidence>
<comment type="similarity">
    <text evidence="2">Belongs to the sulfotransferase 2 family.</text>
</comment>
<proteinExistence type="inferred from homology"/>
<dbReference type="Proteomes" id="UP000001449">
    <property type="component" value="Chromosome 11"/>
</dbReference>
<dbReference type="GO" id="GO:0016051">
    <property type="term" value="P:carbohydrate biosynthetic process"/>
    <property type="evidence" value="ECO:0007669"/>
    <property type="project" value="InterPro"/>
</dbReference>
<evidence type="ECO:0000313" key="9">
    <source>
        <dbReference type="EMBL" id="EED87189.1"/>
    </source>
</evidence>
<dbReference type="InterPro" id="IPR005331">
    <property type="entry name" value="Sulfotransferase"/>
</dbReference>
<dbReference type="AlphaFoldDB" id="B8CF62"/>